<gene>
    <name evidence="2" type="ORF">CLAFUR5_12643</name>
</gene>
<protein>
    <submittedName>
        <fullName evidence="2">RNA-directed DNA polymerase from transposon X-element</fullName>
    </submittedName>
</protein>
<feature type="domain" description="Reverse transcriptase" evidence="1">
    <location>
        <begin position="1"/>
        <end position="132"/>
    </location>
</feature>
<keyword evidence="3" id="KW-1185">Reference proteome</keyword>
<sequence length="132" mass="15026">MAQGHCPKHFKESLTVVLRKPQKEDYTKLKAYRPIALLNTLGKLLEKIIAERLTNLAEEHGILPEEQMGGRKQRVTLTAVELITEQIKTLWHFGNNKAATLLLLDISGAFDNVSHQRLIHILKQKAIPNWTV</sequence>
<organism evidence="2 3">
    <name type="scientific">Passalora fulva</name>
    <name type="common">Tomato leaf mold</name>
    <name type="synonym">Cladosporium fulvum</name>
    <dbReference type="NCBI Taxonomy" id="5499"/>
    <lineage>
        <taxon>Eukaryota</taxon>
        <taxon>Fungi</taxon>
        <taxon>Dikarya</taxon>
        <taxon>Ascomycota</taxon>
        <taxon>Pezizomycotina</taxon>
        <taxon>Dothideomycetes</taxon>
        <taxon>Dothideomycetidae</taxon>
        <taxon>Mycosphaerellales</taxon>
        <taxon>Mycosphaerellaceae</taxon>
        <taxon>Fulvia</taxon>
    </lineage>
</organism>
<reference evidence="2" key="1">
    <citation type="submission" date="2021-12" db="EMBL/GenBank/DDBJ databases">
        <authorList>
            <person name="Zaccaron A."/>
            <person name="Stergiopoulos I."/>
        </authorList>
    </citation>
    <scope>NUCLEOTIDE SEQUENCE</scope>
    <source>
        <strain evidence="2">Race5_Kim</strain>
    </source>
</reference>
<dbReference type="Pfam" id="PF00078">
    <property type="entry name" value="RVT_1"/>
    <property type="match status" value="1"/>
</dbReference>
<keyword evidence="2" id="KW-0548">Nucleotidyltransferase</keyword>
<dbReference type="PANTHER" id="PTHR33481">
    <property type="entry name" value="REVERSE TRANSCRIPTASE"/>
    <property type="match status" value="1"/>
</dbReference>
<dbReference type="InterPro" id="IPR000477">
    <property type="entry name" value="RT_dom"/>
</dbReference>
<dbReference type="PROSITE" id="PS50878">
    <property type="entry name" value="RT_POL"/>
    <property type="match status" value="1"/>
</dbReference>
<dbReference type="Proteomes" id="UP000756132">
    <property type="component" value="Chromosome 11"/>
</dbReference>
<dbReference type="OrthoDB" id="3935025at2759"/>
<proteinExistence type="predicted"/>
<evidence type="ECO:0000313" key="3">
    <source>
        <dbReference type="Proteomes" id="UP000756132"/>
    </source>
</evidence>
<reference evidence="2" key="2">
    <citation type="journal article" date="2022" name="Microb. Genom.">
        <title>A chromosome-scale genome assembly of the tomato pathogen Cladosporium fulvum reveals a compartmentalized genome architecture and the presence of a dispensable chromosome.</title>
        <authorList>
            <person name="Zaccaron A.Z."/>
            <person name="Chen L.H."/>
            <person name="Samaras A."/>
            <person name="Stergiopoulos I."/>
        </authorList>
    </citation>
    <scope>NUCLEOTIDE SEQUENCE</scope>
    <source>
        <strain evidence="2">Race5_Kim</strain>
    </source>
</reference>
<keyword evidence="2" id="KW-0808">Transferase</keyword>
<name>A0A9Q8PJT4_PASFU</name>
<evidence type="ECO:0000313" key="2">
    <source>
        <dbReference type="EMBL" id="UJO23758.1"/>
    </source>
</evidence>
<dbReference type="EMBL" id="CP090173">
    <property type="protein sequence ID" value="UJO23758.1"/>
    <property type="molecule type" value="Genomic_DNA"/>
</dbReference>
<dbReference type="GO" id="GO:0003964">
    <property type="term" value="F:RNA-directed DNA polymerase activity"/>
    <property type="evidence" value="ECO:0007669"/>
    <property type="project" value="UniProtKB-KW"/>
</dbReference>
<keyword evidence="2" id="KW-0695">RNA-directed DNA polymerase</keyword>
<dbReference type="AlphaFoldDB" id="A0A9Q8PJT4"/>
<dbReference type="PANTHER" id="PTHR33481:SF1">
    <property type="entry name" value="ENDONUCLEASE_EXONUCLEASE_PHOSPHATASE DOMAIN-CONTAINING PROTEIN-RELATED"/>
    <property type="match status" value="1"/>
</dbReference>
<evidence type="ECO:0000259" key="1">
    <source>
        <dbReference type="PROSITE" id="PS50878"/>
    </source>
</evidence>
<accession>A0A9Q8PJT4</accession>